<feature type="transmembrane region" description="Helical" evidence="9">
    <location>
        <begin position="265"/>
        <end position="288"/>
    </location>
</feature>
<dbReference type="InterPro" id="IPR010291">
    <property type="entry name" value="Ion_channel_UNC-93"/>
</dbReference>
<comment type="subcellular location">
    <subcellularLocation>
        <location evidence="1">Membrane</location>
        <topology evidence="1">Multi-pass membrane protein</topology>
    </subcellularLocation>
</comment>
<feature type="transmembrane region" description="Helical" evidence="9">
    <location>
        <begin position="345"/>
        <end position="366"/>
    </location>
</feature>
<comment type="similarity">
    <text evidence="2">Belongs to the unc-93 family.</text>
</comment>
<keyword evidence="4 9" id="KW-1133">Transmembrane helix</keyword>
<feature type="transmembrane region" description="Helical" evidence="9">
    <location>
        <begin position="48"/>
        <end position="65"/>
    </location>
</feature>
<feature type="transmembrane region" description="Helical" evidence="9">
    <location>
        <begin position="5"/>
        <end position="28"/>
    </location>
</feature>
<sequence>MDKRILNVIILGLGFMFVFTSYFTVSNIEKTVLKSIENEDFLFTGDGYTSQCIIYSVFAACNWLAPAIINVIGSRKSIYLGSLCYVTFMAPFLWPSNFLLYAMSAVLGFGASIIWTGQGTYITLNSDALTISRNSGIFWAMSKISICIGNLFIILMLGDKTDMDKSVRDLMFTVLAALCACGTLTLVALRPSVDSEDRKNELKQRTAVVDPVHELKKSMKLLLTKDMLLLSTSFLFVGLHVSFYSGVYTSCIAFTRAMGINTKQLLGYTGMLIGIGEILGGVLCSVFGKTSSNTNDKIKGLSRSTIIIISCLIDIIAYCLIFINLPNDSPFRDTQAKSLIKPNQYLAAFCGFLLGLGDSGFTIQIYNLIGVKYSNECASATSLFLFIQAIGAATSFFYSNQFGIYAQLIILIITIIMGTFSFLKVDKSISV</sequence>
<feature type="transmembrane region" description="Helical" evidence="9">
    <location>
        <begin position="378"/>
        <end position="398"/>
    </location>
</feature>
<feature type="transmembrane region" description="Helical" evidence="9">
    <location>
        <begin position="300"/>
        <end position="325"/>
    </location>
</feature>
<evidence type="ECO:0000256" key="9">
    <source>
        <dbReference type="SAM" id="Phobius"/>
    </source>
</evidence>
<dbReference type="Gene3D" id="1.20.1250.20">
    <property type="entry name" value="MFS general substrate transporter like domains"/>
    <property type="match status" value="1"/>
</dbReference>
<reference evidence="10 11" key="1">
    <citation type="submission" date="2019-08" db="EMBL/GenBank/DDBJ databases">
        <authorList>
            <person name="Alioto T."/>
            <person name="Alioto T."/>
            <person name="Gomez Garrido J."/>
        </authorList>
    </citation>
    <scope>NUCLEOTIDE SEQUENCE [LARGE SCALE GENOMIC DNA]</scope>
</reference>
<organism evidence="10 11">
    <name type="scientific">Cinara cedri</name>
    <dbReference type="NCBI Taxonomy" id="506608"/>
    <lineage>
        <taxon>Eukaryota</taxon>
        <taxon>Metazoa</taxon>
        <taxon>Ecdysozoa</taxon>
        <taxon>Arthropoda</taxon>
        <taxon>Hexapoda</taxon>
        <taxon>Insecta</taxon>
        <taxon>Pterygota</taxon>
        <taxon>Neoptera</taxon>
        <taxon>Paraneoptera</taxon>
        <taxon>Hemiptera</taxon>
        <taxon>Sternorrhyncha</taxon>
        <taxon>Aphidomorpha</taxon>
        <taxon>Aphidoidea</taxon>
        <taxon>Aphididae</taxon>
        <taxon>Lachninae</taxon>
        <taxon>Cinara</taxon>
    </lineage>
</organism>
<feature type="transmembrane region" description="Helical" evidence="9">
    <location>
        <begin position="136"/>
        <end position="158"/>
    </location>
</feature>
<keyword evidence="11" id="KW-1185">Reference proteome</keyword>
<name>A0A5E4MTF7_9HEMI</name>
<evidence type="ECO:0000256" key="2">
    <source>
        <dbReference type="ARBA" id="ARBA00009172"/>
    </source>
</evidence>
<dbReference type="AlphaFoldDB" id="A0A5E4MTF7"/>
<gene>
    <name evidence="10" type="ORF">CINCED_3A015896</name>
</gene>
<evidence type="ECO:0000256" key="1">
    <source>
        <dbReference type="ARBA" id="ARBA00004141"/>
    </source>
</evidence>
<evidence type="ECO:0000256" key="3">
    <source>
        <dbReference type="ARBA" id="ARBA00022692"/>
    </source>
</evidence>
<feature type="transmembrane region" description="Helical" evidence="9">
    <location>
        <begin position="404"/>
        <end position="423"/>
    </location>
</feature>
<feature type="transmembrane region" description="Helical" evidence="9">
    <location>
        <begin position="100"/>
        <end position="124"/>
    </location>
</feature>
<evidence type="ECO:0000256" key="8">
    <source>
        <dbReference type="ARBA" id="ARBA00041910"/>
    </source>
</evidence>
<dbReference type="Proteomes" id="UP000325440">
    <property type="component" value="Unassembled WGS sequence"/>
</dbReference>
<dbReference type="GO" id="GO:0016020">
    <property type="term" value="C:membrane"/>
    <property type="evidence" value="ECO:0007669"/>
    <property type="project" value="UniProtKB-SubCell"/>
</dbReference>
<dbReference type="EMBL" id="CABPRJ010000965">
    <property type="protein sequence ID" value="VVC33263.1"/>
    <property type="molecule type" value="Genomic_DNA"/>
</dbReference>
<dbReference type="PANTHER" id="PTHR23294">
    <property type="entry name" value="ET TRANSLATION PRODUCT-RELATED"/>
    <property type="match status" value="1"/>
</dbReference>
<dbReference type="OrthoDB" id="196103at2759"/>
<dbReference type="SUPFAM" id="SSF103473">
    <property type="entry name" value="MFS general substrate transporter"/>
    <property type="match status" value="1"/>
</dbReference>
<feature type="transmembrane region" description="Helical" evidence="9">
    <location>
        <begin position="227"/>
        <end position="245"/>
    </location>
</feature>
<protein>
    <recommendedName>
        <fullName evidence="7">UNC93-like protein MFSD11</fullName>
    </recommendedName>
    <alternativeName>
        <fullName evidence="8">Major facilitator superfamily domain-containing protein 11</fullName>
    </alternativeName>
</protein>
<evidence type="ECO:0000313" key="10">
    <source>
        <dbReference type="EMBL" id="VVC33263.1"/>
    </source>
</evidence>
<keyword evidence="5 9" id="KW-0472">Membrane</keyword>
<keyword evidence="6" id="KW-0325">Glycoprotein</keyword>
<feature type="transmembrane region" description="Helical" evidence="9">
    <location>
        <begin position="170"/>
        <end position="189"/>
    </location>
</feature>
<dbReference type="InterPro" id="IPR036259">
    <property type="entry name" value="MFS_trans_sf"/>
</dbReference>
<evidence type="ECO:0000256" key="4">
    <source>
        <dbReference type="ARBA" id="ARBA00022989"/>
    </source>
</evidence>
<dbReference type="PANTHER" id="PTHR23294:SF0">
    <property type="entry name" value="UNC93-LIKE PROTEIN MFSD11"/>
    <property type="match status" value="1"/>
</dbReference>
<evidence type="ECO:0000256" key="6">
    <source>
        <dbReference type="ARBA" id="ARBA00023180"/>
    </source>
</evidence>
<keyword evidence="3 9" id="KW-0812">Transmembrane</keyword>
<dbReference type="Pfam" id="PF05978">
    <property type="entry name" value="UNC-93"/>
    <property type="match status" value="1"/>
</dbReference>
<accession>A0A5E4MTF7</accession>
<evidence type="ECO:0000256" key="5">
    <source>
        <dbReference type="ARBA" id="ARBA00023136"/>
    </source>
</evidence>
<proteinExistence type="inferred from homology"/>
<evidence type="ECO:0000256" key="7">
    <source>
        <dbReference type="ARBA" id="ARBA00040302"/>
    </source>
</evidence>
<evidence type="ECO:0000313" key="11">
    <source>
        <dbReference type="Proteomes" id="UP000325440"/>
    </source>
</evidence>
<dbReference type="InterPro" id="IPR051617">
    <property type="entry name" value="UNC-93-like_regulator"/>
</dbReference>